<name>A0A2P5CZ20_PARAD</name>
<dbReference type="AlphaFoldDB" id="A0A2P5CZ20"/>
<evidence type="ECO:0000313" key="2">
    <source>
        <dbReference type="Proteomes" id="UP000237105"/>
    </source>
</evidence>
<dbReference type="EMBL" id="JXTB01000081">
    <property type="protein sequence ID" value="PON66283.1"/>
    <property type="molecule type" value="Genomic_DNA"/>
</dbReference>
<proteinExistence type="predicted"/>
<accession>A0A2P5CZ20</accession>
<comment type="caution">
    <text evidence="1">The sequence shown here is derived from an EMBL/GenBank/DDBJ whole genome shotgun (WGS) entry which is preliminary data.</text>
</comment>
<evidence type="ECO:0000313" key="1">
    <source>
        <dbReference type="EMBL" id="PON66283.1"/>
    </source>
</evidence>
<keyword evidence="2" id="KW-1185">Reference proteome</keyword>
<dbReference type="Proteomes" id="UP000237105">
    <property type="component" value="Unassembled WGS sequence"/>
</dbReference>
<sequence>MSLKHLVREFRTAYKLFLFTVVNDGKSIVLERNRGRDYEVSFKLGGAAWLLDAVEVVIRDEGKG</sequence>
<organism evidence="1 2">
    <name type="scientific">Parasponia andersonii</name>
    <name type="common">Sponia andersonii</name>
    <dbReference type="NCBI Taxonomy" id="3476"/>
    <lineage>
        <taxon>Eukaryota</taxon>
        <taxon>Viridiplantae</taxon>
        <taxon>Streptophyta</taxon>
        <taxon>Embryophyta</taxon>
        <taxon>Tracheophyta</taxon>
        <taxon>Spermatophyta</taxon>
        <taxon>Magnoliopsida</taxon>
        <taxon>eudicotyledons</taxon>
        <taxon>Gunneridae</taxon>
        <taxon>Pentapetalae</taxon>
        <taxon>rosids</taxon>
        <taxon>fabids</taxon>
        <taxon>Rosales</taxon>
        <taxon>Cannabaceae</taxon>
        <taxon>Parasponia</taxon>
    </lineage>
</organism>
<gene>
    <name evidence="1" type="ORF">PanWU01x14_111480</name>
</gene>
<reference evidence="2" key="1">
    <citation type="submission" date="2016-06" db="EMBL/GenBank/DDBJ databases">
        <title>Parallel loss of symbiosis genes in relatives of nitrogen-fixing non-legume Parasponia.</title>
        <authorList>
            <person name="Van Velzen R."/>
            <person name="Holmer R."/>
            <person name="Bu F."/>
            <person name="Rutten L."/>
            <person name="Van Zeijl A."/>
            <person name="Liu W."/>
            <person name="Santuari L."/>
            <person name="Cao Q."/>
            <person name="Sharma T."/>
            <person name="Shen D."/>
            <person name="Roswanjaya Y."/>
            <person name="Wardhani T."/>
            <person name="Kalhor M.S."/>
            <person name="Jansen J."/>
            <person name="Van den Hoogen J."/>
            <person name="Gungor B."/>
            <person name="Hartog M."/>
            <person name="Hontelez J."/>
            <person name="Verver J."/>
            <person name="Yang W.-C."/>
            <person name="Schijlen E."/>
            <person name="Repin R."/>
            <person name="Schilthuizen M."/>
            <person name="Schranz E."/>
            <person name="Heidstra R."/>
            <person name="Miyata K."/>
            <person name="Fedorova E."/>
            <person name="Kohlen W."/>
            <person name="Bisseling T."/>
            <person name="Smit S."/>
            <person name="Geurts R."/>
        </authorList>
    </citation>
    <scope>NUCLEOTIDE SEQUENCE [LARGE SCALE GENOMIC DNA]</scope>
    <source>
        <strain evidence="2">cv. WU1-14</strain>
    </source>
</reference>
<protein>
    <submittedName>
        <fullName evidence="1">Uncharacterized protein</fullName>
    </submittedName>
</protein>